<dbReference type="PANTHER" id="PTHR22945">
    <property type="entry name" value="SERPENTINE RECEPTOR, CLASS D DELTA"/>
    <property type="match status" value="1"/>
</dbReference>
<dbReference type="EMBL" id="CAJGYM010000027">
    <property type="protein sequence ID" value="CAD6192398.1"/>
    <property type="molecule type" value="Genomic_DNA"/>
</dbReference>
<evidence type="ECO:0000256" key="4">
    <source>
        <dbReference type="ARBA" id="ARBA00022989"/>
    </source>
</evidence>
<accession>A0A8S1HDP2</accession>
<evidence type="ECO:0000256" key="5">
    <source>
        <dbReference type="ARBA" id="ARBA00023136"/>
    </source>
</evidence>
<organism evidence="7 8">
    <name type="scientific">Caenorhabditis auriculariae</name>
    <dbReference type="NCBI Taxonomy" id="2777116"/>
    <lineage>
        <taxon>Eukaryota</taxon>
        <taxon>Metazoa</taxon>
        <taxon>Ecdysozoa</taxon>
        <taxon>Nematoda</taxon>
        <taxon>Chromadorea</taxon>
        <taxon>Rhabditida</taxon>
        <taxon>Rhabditina</taxon>
        <taxon>Rhabditomorpha</taxon>
        <taxon>Rhabditoidea</taxon>
        <taxon>Rhabditidae</taxon>
        <taxon>Peloderinae</taxon>
        <taxon>Caenorhabditis</taxon>
    </lineage>
</organism>
<comment type="caution">
    <text evidence="7">The sequence shown here is derived from an EMBL/GenBank/DDBJ whole genome shotgun (WGS) entry which is preliminary data.</text>
</comment>
<dbReference type="InterPro" id="IPR050920">
    <property type="entry name" value="Nematode_rcpt-like_delta"/>
</dbReference>
<feature type="transmembrane region" description="Helical" evidence="6">
    <location>
        <begin position="235"/>
        <end position="257"/>
    </location>
</feature>
<dbReference type="PANTHER" id="PTHR22945:SF40">
    <property type="entry name" value="SERPENTINE RECEPTOR, CLASS D (DELTA)-RELATED"/>
    <property type="match status" value="1"/>
</dbReference>
<evidence type="ECO:0000313" key="7">
    <source>
        <dbReference type="EMBL" id="CAD6192398.1"/>
    </source>
</evidence>
<dbReference type="Pfam" id="PF10317">
    <property type="entry name" value="7TM_GPCR_Srd"/>
    <property type="match status" value="1"/>
</dbReference>
<comment type="subcellular location">
    <subcellularLocation>
        <location evidence="1">Membrane</location>
        <topology evidence="1">Multi-pass membrane protein</topology>
    </subcellularLocation>
</comment>
<feature type="transmembrane region" description="Helical" evidence="6">
    <location>
        <begin position="186"/>
        <end position="209"/>
    </location>
</feature>
<proteinExistence type="inferred from homology"/>
<name>A0A8S1HDP2_9PELO</name>
<feature type="transmembrane region" description="Helical" evidence="6">
    <location>
        <begin position="91"/>
        <end position="114"/>
    </location>
</feature>
<evidence type="ECO:0000256" key="3">
    <source>
        <dbReference type="ARBA" id="ARBA00022692"/>
    </source>
</evidence>
<dbReference type="SUPFAM" id="SSF81321">
    <property type="entry name" value="Family A G protein-coupled receptor-like"/>
    <property type="match status" value="1"/>
</dbReference>
<feature type="transmembrane region" description="Helical" evidence="6">
    <location>
        <begin position="126"/>
        <end position="152"/>
    </location>
</feature>
<feature type="transmembrane region" description="Helical" evidence="6">
    <location>
        <begin position="269"/>
        <end position="294"/>
    </location>
</feature>
<dbReference type="GO" id="GO:0016020">
    <property type="term" value="C:membrane"/>
    <property type="evidence" value="ECO:0007669"/>
    <property type="project" value="UniProtKB-SubCell"/>
</dbReference>
<gene>
    <name evidence="7" type="ORF">CAUJ_LOCUS8317</name>
</gene>
<keyword evidence="4 6" id="KW-1133">Transmembrane helix</keyword>
<dbReference type="InterPro" id="IPR019421">
    <property type="entry name" value="7TM_GPCR_serpentine_rcpt_Srd"/>
</dbReference>
<feature type="transmembrane region" description="Helical" evidence="6">
    <location>
        <begin position="12"/>
        <end position="32"/>
    </location>
</feature>
<dbReference type="OrthoDB" id="5785156at2759"/>
<evidence type="ECO:0000313" key="8">
    <source>
        <dbReference type="Proteomes" id="UP000835052"/>
    </source>
</evidence>
<protein>
    <submittedName>
        <fullName evidence="7">Uncharacterized protein</fullName>
    </submittedName>
</protein>
<keyword evidence="3 6" id="KW-0812">Transmembrane</keyword>
<dbReference type="AlphaFoldDB" id="A0A8S1HDP2"/>
<reference evidence="7" key="1">
    <citation type="submission" date="2020-10" db="EMBL/GenBank/DDBJ databases">
        <authorList>
            <person name="Kikuchi T."/>
        </authorList>
    </citation>
    <scope>NUCLEOTIDE SEQUENCE</scope>
    <source>
        <strain evidence="7">NKZ352</strain>
    </source>
</reference>
<sequence>MEAPIGLFHTIYFTAYFIISISQQLLLVHIMIRYTPRRLRGLRFFMIKSSVVEIVLICLIYFTQYRYVVNTNTLAIICHGPSEFFSANICFYSFFAVLVIGAESVLSVAHTIYYQFRHTHCVLKPLSLFAIIRETSISFIPLIVLQVMVVLLSKNFSAVKMELYQLHPEETLSSGVIAGFDDMFSPLNICALFMIGIIVYGTPLFSMYCKKRIHRQLFKCGNSISKKTRENSKTFIQALNFQAMIPAICYVPPFSMFLYSQYIGSDPPYYTYIVAVMISAPTILHPAATIYFVLPYRRAVVSIFMRSVNRKSSGFNGSSENSNTQTV</sequence>
<evidence type="ECO:0000256" key="1">
    <source>
        <dbReference type="ARBA" id="ARBA00004141"/>
    </source>
</evidence>
<feature type="transmembrane region" description="Helical" evidence="6">
    <location>
        <begin position="44"/>
        <end position="62"/>
    </location>
</feature>
<evidence type="ECO:0000256" key="2">
    <source>
        <dbReference type="ARBA" id="ARBA00009166"/>
    </source>
</evidence>
<comment type="similarity">
    <text evidence="2">Belongs to the nematode receptor-like protein srd family.</text>
</comment>
<keyword evidence="5 6" id="KW-0472">Membrane</keyword>
<keyword evidence="8" id="KW-1185">Reference proteome</keyword>
<evidence type="ECO:0000256" key="6">
    <source>
        <dbReference type="SAM" id="Phobius"/>
    </source>
</evidence>
<dbReference type="Proteomes" id="UP000835052">
    <property type="component" value="Unassembled WGS sequence"/>
</dbReference>